<dbReference type="Gene3D" id="3.30.565.10">
    <property type="entry name" value="Histidine kinase-like ATPase, C-terminal domain"/>
    <property type="match status" value="1"/>
</dbReference>
<evidence type="ECO:0000256" key="5">
    <source>
        <dbReference type="ARBA" id="ARBA00023012"/>
    </source>
</evidence>
<dbReference type="InterPro" id="IPR036890">
    <property type="entry name" value="HATPase_C_sf"/>
</dbReference>
<evidence type="ECO:0000313" key="7">
    <source>
        <dbReference type="EMBL" id="MBF4764584.1"/>
    </source>
</evidence>
<evidence type="ECO:0000256" key="4">
    <source>
        <dbReference type="ARBA" id="ARBA00022777"/>
    </source>
</evidence>
<keyword evidence="6" id="KW-1133">Transmembrane helix</keyword>
<keyword evidence="6" id="KW-0812">Transmembrane</keyword>
<evidence type="ECO:0000256" key="6">
    <source>
        <dbReference type="SAM" id="Phobius"/>
    </source>
</evidence>
<keyword evidence="8" id="KW-1185">Reference proteome</keyword>
<comment type="caution">
    <text evidence="7">The sequence shown here is derived from an EMBL/GenBank/DDBJ whole genome shotgun (WGS) entry which is preliminary data.</text>
</comment>
<dbReference type="EMBL" id="JADKPN010000010">
    <property type="protein sequence ID" value="MBF4764584.1"/>
    <property type="molecule type" value="Genomic_DNA"/>
</dbReference>
<dbReference type="PANTHER" id="PTHR24421:SF10">
    <property type="entry name" value="NITRATE_NITRITE SENSOR PROTEIN NARQ"/>
    <property type="match status" value="1"/>
</dbReference>
<dbReference type="EC" id="2.7.13.3" evidence="2"/>
<evidence type="ECO:0000256" key="3">
    <source>
        <dbReference type="ARBA" id="ARBA00022679"/>
    </source>
</evidence>
<comment type="catalytic activity">
    <reaction evidence="1">
        <text>ATP + protein L-histidine = ADP + protein N-phospho-L-histidine.</text>
        <dbReference type="EC" id="2.7.13.3"/>
    </reaction>
</comment>
<accession>A0A930VBQ1</accession>
<keyword evidence="3" id="KW-0808">Transferase</keyword>
<proteinExistence type="predicted"/>
<name>A0A930VBQ1_9ACTN</name>
<dbReference type="AlphaFoldDB" id="A0A930VBQ1"/>
<reference evidence="7" key="1">
    <citation type="submission" date="2020-11" db="EMBL/GenBank/DDBJ databases">
        <title>Nocardioides sp. nov., isolated from Soil of Cynanchum wilfordii Hemsley rhizosphere.</title>
        <authorList>
            <person name="Lee J.-S."/>
            <person name="Suh M.K."/>
            <person name="Kim J.-S."/>
        </authorList>
    </citation>
    <scope>NUCLEOTIDE SEQUENCE</scope>
    <source>
        <strain evidence="7">KCTC 19275</strain>
    </source>
</reference>
<evidence type="ECO:0000256" key="1">
    <source>
        <dbReference type="ARBA" id="ARBA00000085"/>
    </source>
</evidence>
<dbReference type="GO" id="GO:0004673">
    <property type="term" value="F:protein histidine kinase activity"/>
    <property type="evidence" value="ECO:0007669"/>
    <property type="project" value="UniProtKB-EC"/>
</dbReference>
<keyword evidence="4" id="KW-0418">Kinase</keyword>
<evidence type="ECO:0000256" key="2">
    <source>
        <dbReference type="ARBA" id="ARBA00012438"/>
    </source>
</evidence>
<dbReference type="PANTHER" id="PTHR24421">
    <property type="entry name" value="NITRATE/NITRITE SENSOR PROTEIN NARX-RELATED"/>
    <property type="match status" value="1"/>
</dbReference>
<dbReference type="RefSeq" id="WP_194707774.1">
    <property type="nucleotide sequence ID" value="NZ_JADKPN010000010.1"/>
</dbReference>
<keyword evidence="6" id="KW-0472">Membrane</keyword>
<feature type="transmembrane region" description="Helical" evidence="6">
    <location>
        <begin position="126"/>
        <end position="146"/>
    </location>
</feature>
<dbReference type="SUPFAM" id="SSF55874">
    <property type="entry name" value="ATPase domain of HSP90 chaperone/DNA topoisomerase II/histidine kinase"/>
    <property type="match status" value="1"/>
</dbReference>
<sequence>MTLAEGVGDVATGVALVTAGVLTWTRARHSRTGPLLVLTGVTWLAGDVVGLLALAHRGPLVHVLLTYPTGRTKSRLVGLIVIAAYADGLAPAVAREPWTTIALMAAVAGVATARRRSAQGVRRRTLLVPVVGAILVGVPLALAAAGRLVGTDTGALATWTYEAALVVTTAALAADLVSGRAIRAAATGLVVDLAAWQEPRALRDALSLTVGDPRLAIAYRVDEGWVDEAGQPVLLPVAGEGRTVTVVEDGGAPVAALVHDPAALRDGMLAQSVGAAVRLVLANVRLQAEDAASAREVAASRRRLVEAGDEQRRRLRDQLRVGAERRLAEVSSELAAVAAVRDGSVREGITELAGSLDAACADLTRFAQGVHPRTLTEHGLAAALGELAGQAGFPVRVAAPPGRFPVPHEAAAYFICSEALANVGKYADASGVSIEVVHADQHLVVRVRDDGRGGAEPARGSGLRGLMDRVEALGGRLSVASPAAAGTLLVAEMPLAPEPT</sequence>
<evidence type="ECO:0000313" key="8">
    <source>
        <dbReference type="Proteomes" id="UP000640489"/>
    </source>
</evidence>
<dbReference type="CDD" id="cd16917">
    <property type="entry name" value="HATPase_UhpB-NarQ-NarX-like"/>
    <property type="match status" value="1"/>
</dbReference>
<protein>
    <recommendedName>
        <fullName evidence="2">histidine kinase</fullName>
        <ecNumber evidence="2">2.7.13.3</ecNumber>
    </recommendedName>
</protein>
<feature type="transmembrane region" description="Helical" evidence="6">
    <location>
        <begin position="76"/>
        <end position="92"/>
    </location>
</feature>
<dbReference type="GO" id="GO:0000160">
    <property type="term" value="P:phosphorelay signal transduction system"/>
    <property type="evidence" value="ECO:0007669"/>
    <property type="project" value="UniProtKB-KW"/>
</dbReference>
<dbReference type="Proteomes" id="UP000640489">
    <property type="component" value="Unassembled WGS sequence"/>
</dbReference>
<feature type="transmembrane region" description="Helical" evidence="6">
    <location>
        <begin position="35"/>
        <end position="55"/>
    </location>
</feature>
<gene>
    <name evidence="7" type="ORF">ISU07_15740</name>
</gene>
<keyword evidence="5" id="KW-0902">Two-component regulatory system</keyword>
<dbReference type="InterPro" id="IPR050482">
    <property type="entry name" value="Sensor_HK_TwoCompSys"/>
</dbReference>
<organism evidence="7 8">
    <name type="scientific">Nocardioides islandensis</name>
    <dbReference type="NCBI Taxonomy" id="433663"/>
    <lineage>
        <taxon>Bacteria</taxon>
        <taxon>Bacillati</taxon>
        <taxon>Actinomycetota</taxon>
        <taxon>Actinomycetes</taxon>
        <taxon>Propionibacteriales</taxon>
        <taxon>Nocardioidaceae</taxon>
        <taxon>Nocardioides</taxon>
    </lineage>
</organism>